<organism evidence="1 2">
    <name type="scientific">Schleiferia thermophila</name>
    <dbReference type="NCBI Taxonomy" id="884107"/>
    <lineage>
        <taxon>Bacteria</taxon>
        <taxon>Pseudomonadati</taxon>
        <taxon>Bacteroidota</taxon>
        <taxon>Flavobacteriia</taxon>
        <taxon>Flavobacteriales</taxon>
        <taxon>Schleiferiaceae</taxon>
        <taxon>Schleiferia</taxon>
    </lineage>
</organism>
<sequence length="289" mass="32502">MQQHFRHILYLILAVSCCTLTTSCEDPISLDIPENPPLLVVNGRVTDAEPAFVYLTTTAPYFLQDVTPRVTNAEVLLYEDEELIGLMIPSDTAPGRYELNYTGTVGKSYHLKITIPTNNSASLEPGIYHTLPERLNRIFELDSIFLEFQPPRPPFPGGFIPAIAFKEPEGPGDIYQVRRWKNDTIFRNVFFTINDEFADGFHFGNPPIPPVRLGTLLEPGDTFWIEITSITARYDQYLRVLLDQTFRSAGVFAPPAAPVYGNVFYADGRNALGYFSASAIRYAGIRRPD</sequence>
<evidence type="ECO:0000313" key="1">
    <source>
        <dbReference type="EMBL" id="RCX03355.1"/>
    </source>
</evidence>
<dbReference type="Pfam" id="PF14054">
    <property type="entry name" value="DUF4249"/>
    <property type="match status" value="1"/>
</dbReference>
<protein>
    <submittedName>
        <fullName evidence="1">Uncharacterized protein DUF4249</fullName>
    </submittedName>
</protein>
<evidence type="ECO:0000313" key="2">
    <source>
        <dbReference type="Proteomes" id="UP000253517"/>
    </source>
</evidence>
<proteinExistence type="predicted"/>
<keyword evidence="2" id="KW-1185">Reference proteome</keyword>
<accession>A0A369A2E0</accession>
<dbReference type="EMBL" id="QPJS01000003">
    <property type="protein sequence ID" value="RCX03355.1"/>
    <property type="molecule type" value="Genomic_DNA"/>
</dbReference>
<dbReference type="Proteomes" id="UP000253517">
    <property type="component" value="Unassembled WGS sequence"/>
</dbReference>
<dbReference type="PROSITE" id="PS51257">
    <property type="entry name" value="PROKAR_LIPOPROTEIN"/>
    <property type="match status" value="1"/>
</dbReference>
<dbReference type="AlphaFoldDB" id="A0A369A2E0"/>
<gene>
    <name evidence="1" type="ORF">DES35_103240</name>
</gene>
<comment type="caution">
    <text evidence="1">The sequence shown here is derived from an EMBL/GenBank/DDBJ whole genome shotgun (WGS) entry which is preliminary data.</text>
</comment>
<reference evidence="1 2" key="1">
    <citation type="submission" date="2018-07" db="EMBL/GenBank/DDBJ databases">
        <title>Genomic Encyclopedia of Type Strains, Phase IV (KMG-IV): sequencing the most valuable type-strain genomes for metagenomic binning, comparative biology and taxonomic classification.</title>
        <authorList>
            <person name="Goeker M."/>
        </authorList>
    </citation>
    <scope>NUCLEOTIDE SEQUENCE [LARGE SCALE GENOMIC DNA]</scope>
    <source>
        <strain evidence="1 2">DSM 21410</strain>
    </source>
</reference>
<dbReference type="InterPro" id="IPR025345">
    <property type="entry name" value="DUF4249"/>
</dbReference>
<name>A0A369A2E0_9FLAO</name>